<dbReference type="GO" id="GO:0016491">
    <property type="term" value="F:oxidoreductase activity"/>
    <property type="evidence" value="ECO:0007669"/>
    <property type="project" value="UniProtKB-KW"/>
</dbReference>
<keyword evidence="2" id="KW-0560">Oxidoreductase</keyword>
<comment type="caution">
    <text evidence="3">The sequence shown here is derived from an EMBL/GenBank/DDBJ whole genome shotgun (WGS) entry which is preliminary data.</text>
</comment>
<dbReference type="InterPro" id="IPR002347">
    <property type="entry name" value="SDR_fam"/>
</dbReference>
<keyword evidence="4" id="KW-1185">Reference proteome</keyword>
<dbReference type="PANTHER" id="PTHR43115:SF4">
    <property type="entry name" value="DEHYDROGENASE_REDUCTASE SDR FAMILY MEMBER 11"/>
    <property type="match status" value="1"/>
</dbReference>
<gene>
    <name evidence="3" type="ORF">DGYR_LOCUS9596</name>
</gene>
<dbReference type="Pfam" id="PF00106">
    <property type="entry name" value="adh_short"/>
    <property type="match status" value="1"/>
</dbReference>
<accession>A0A7I8W0K4</accession>
<dbReference type="InterPro" id="IPR036291">
    <property type="entry name" value="NAD(P)-bd_dom_sf"/>
</dbReference>
<dbReference type="OrthoDB" id="1933717at2759"/>
<comment type="similarity">
    <text evidence="1">Belongs to the short-chain dehydrogenases/reductases (SDR) family.</text>
</comment>
<dbReference type="Proteomes" id="UP000549394">
    <property type="component" value="Unassembled WGS sequence"/>
</dbReference>
<dbReference type="PANTHER" id="PTHR43115">
    <property type="entry name" value="DEHYDROGENASE/REDUCTASE SDR FAMILY MEMBER 11"/>
    <property type="match status" value="1"/>
</dbReference>
<protein>
    <submittedName>
        <fullName evidence="3">DgyrCDS10163</fullName>
    </submittedName>
</protein>
<dbReference type="SUPFAM" id="SSF51735">
    <property type="entry name" value="NAD(P)-binding Rossmann-fold domains"/>
    <property type="match status" value="1"/>
</dbReference>
<evidence type="ECO:0000256" key="1">
    <source>
        <dbReference type="ARBA" id="ARBA00006484"/>
    </source>
</evidence>
<dbReference type="Gene3D" id="3.40.50.720">
    <property type="entry name" value="NAD(P)-binding Rossmann-like Domain"/>
    <property type="match status" value="1"/>
</dbReference>
<name>A0A7I8W0K4_9ANNE</name>
<evidence type="ECO:0000313" key="3">
    <source>
        <dbReference type="EMBL" id="CAD5121676.1"/>
    </source>
</evidence>
<organism evidence="3 4">
    <name type="scientific">Dimorphilus gyrociliatus</name>
    <dbReference type="NCBI Taxonomy" id="2664684"/>
    <lineage>
        <taxon>Eukaryota</taxon>
        <taxon>Metazoa</taxon>
        <taxon>Spiralia</taxon>
        <taxon>Lophotrochozoa</taxon>
        <taxon>Annelida</taxon>
        <taxon>Polychaeta</taxon>
        <taxon>Polychaeta incertae sedis</taxon>
        <taxon>Dinophilidae</taxon>
        <taxon>Dimorphilus</taxon>
    </lineage>
</organism>
<evidence type="ECO:0000313" key="4">
    <source>
        <dbReference type="Proteomes" id="UP000549394"/>
    </source>
</evidence>
<sequence>MERWIGRVAVLTGPTEGMGHYLAKQLVECGLIVAGVARNVEKMKKMEETLKHSTGRFVGFFMDLEDEDSITKSFEEIEKTLGPVSALINMGSSSSNSNLLEDSIEAWESTINVNVLGPVILMKLAIKSMKKNNIKGNIINIGGTASYYTSVFQDYHFYSVSKFILRALGDALRMEFRANNIPIRICHVGPGHIKTGVQDRLGLSGEIIETGFLYYASEFYHMQSHKLPRKFPFKCDGDNLYHNNVLPALEMNDVTSVIIDILSKRDDAEIMDVIMKPTDRQNSVFESDLYWRS</sequence>
<proteinExistence type="inferred from homology"/>
<dbReference type="EMBL" id="CAJFCJ010000014">
    <property type="protein sequence ID" value="CAD5121676.1"/>
    <property type="molecule type" value="Genomic_DNA"/>
</dbReference>
<dbReference type="PRINTS" id="PR00081">
    <property type="entry name" value="GDHRDH"/>
</dbReference>
<dbReference type="AlphaFoldDB" id="A0A7I8W0K4"/>
<reference evidence="3 4" key="1">
    <citation type="submission" date="2020-08" db="EMBL/GenBank/DDBJ databases">
        <authorList>
            <person name="Hejnol A."/>
        </authorList>
    </citation>
    <scope>NUCLEOTIDE SEQUENCE [LARGE SCALE GENOMIC DNA]</scope>
</reference>
<evidence type="ECO:0000256" key="2">
    <source>
        <dbReference type="ARBA" id="ARBA00023002"/>
    </source>
</evidence>